<dbReference type="PANTHER" id="PTHR34427">
    <property type="entry name" value="DUF4283 DOMAIN PROTEIN"/>
    <property type="match status" value="1"/>
</dbReference>
<feature type="region of interest" description="Disordered" evidence="1">
    <location>
        <begin position="240"/>
        <end position="268"/>
    </location>
</feature>
<feature type="non-terminal residue" evidence="2">
    <location>
        <position position="361"/>
    </location>
</feature>
<evidence type="ECO:0000313" key="2">
    <source>
        <dbReference type="EMBL" id="MCH95089.1"/>
    </source>
</evidence>
<accession>A0A392N7D8</accession>
<feature type="region of interest" description="Disordered" evidence="1">
    <location>
        <begin position="95"/>
        <end position="123"/>
    </location>
</feature>
<dbReference type="PANTHER" id="PTHR34427:SF5">
    <property type="entry name" value="DUF4283 DOMAIN-CONTAINING PROTEIN"/>
    <property type="match status" value="1"/>
</dbReference>
<dbReference type="Proteomes" id="UP000265520">
    <property type="component" value="Unassembled WGS sequence"/>
</dbReference>
<keyword evidence="3" id="KW-1185">Reference proteome</keyword>
<evidence type="ECO:0000313" key="3">
    <source>
        <dbReference type="Proteomes" id="UP000265520"/>
    </source>
</evidence>
<dbReference type="EMBL" id="LXQA010028933">
    <property type="protein sequence ID" value="MCH95089.1"/>
    <property type="molecule type" value="Genomic_DNA"/>
</dbReference>
<sequence>WNSTDVDVDRIAWLRVFGIPAHAWNDSFFAQVTKPWGFFLNTDDVTSKKLTMDVARILIQTSCHKAVDEFIDVKVNDEIFDLRVIEDSYGPMRLMTPQYQDQNGRGNGGDSSKDEEEETEEERRLLLVEDELERESEGEGENLLALNPVVNANNSPINALDHELEGCVDKVDRLNVKVGYLLGQEVGSGVLANYNSSHQTVIWGVVRRQPKSEDLGHNVKSNSLIGGDCGGSGELKGGVYSDGPRSVYNKLNKGPKSTYPSRKKRHVKKHRENSFQTLILPSASLRKQQQLGRNLNSRYSNSISSKSAKHPSNSTQSQVQGFKGVIRNPLSNNNSGKHSACSVSSAGDILCCSSVNSSDIR</sequence>
<organism evidence="2 3">
    <name type="scientific">Trifolium medium</name>
    <dbReference type="NCBI Taxonomy" id="97028"/>
    <lineage>
        <taxon>Eukaryota</taxon>
        <taxon>Viridiplantae</taxon>
        <taxon>Streptophyta</taxon>
        <taxon>Embryophyta</taxon>
        <taxon>Tracheophyta</taxon>
        <taxon>Spermatophyta</taxon>
        <taxon>Magnoliopsida</taxon>
        <taxon>eudicotyledons</taxon>
        <taxon>Gunneridae</taxon>
        <taxon>Pentapetalae</taxon>
        <taxon>rosids</taxon>
        <taxon>fabids</taxon>
        <taxon>Fabales</taxon>
        <taxon>Fabaceae</taxon>
        <taxon>Papilionoideae</taxon>
        <taxon>50 kb inversion clade</taxon>
        <taxon>NPAAA clade</taxon>
        <taxon>Hologalegina</taxon>
        <taxon>IRL clade</taxon>
        <taxon>Trifolieae</taxon>
        <taxon>Trifolium</taxon>
    </lineage>
</organism>
<comment type="caution">
    <text evidence="2">The sequence shown here is derived from an EMBL/GenBank/DDBJ whole genome shotgun (WGS) entry which is preliminary data.</text>
</comment>
<feature type="region of interest" description="Disordered" evidence="1">
    <location>
        <begin position="298"/>
        <end position="319"/>
    </location>
</feature>
<evidence type="ECO:0000256" key="1">
    <source>
        <dbReference type="SAM" id="MobiDB-lite"/>
    </source>
</evidence>
<name>A0A392N7D8_9FABA</name>
<feature type="non-terminal residue" evidence="2">
    <location>
        <position position="1"/>
    </location>
</feature>
<feature type="compositionally biased region" description="Low complexity" evidence="1">
    <location>
        <begin position="298"/>
        <end position="314"/>
    </location>
</feature>
<proteinExistence type="predicted"/>
<protein>
    <submittedName>
        <fullName evidence="2">DUF4283 domain protein</fullName>
    </submittedName>
</protein>
<reference evidence="2 3" key="1">
    <citation type="journal article" date="2018" name="Front. Plant Sci.">
        <title>Red Clover (Trifolium pratense) and Zigzag Clover (T. medium) - A Picture of Genomic Similarities and Differences.</title>
        <authorList>
            <person name="Dluhosova J."/>
            <person name="Istvanek J."/>
            <person name="Nedelnik J."/>
            <person name="Repkova J."/>
        </authorList>
    </citation>
    <scope>NUCLEOTIDE SEQUENCE [LARGE SCALE GENOMIC DNA]</scope>
    <source>
        <strain evidence="3">cv. 10/8</strain>
        <tissue evidence="2">Leaf</tissue>
    </source>
</reference>
<gene>
    <name evidence="2" type="ORF">A2U01_0016062</name>
</gene>
<dbReference type="AlphaFoldDB" id="A0A392N7D8"/>